<dbReference type="AlphaFoldDB" id="A0A2S6I6H2"/>
<dbReference type="OrthoDB" id="9815677at2"/>
<dbReference type="RefSeq" id="WP_104421119.1">
    <property type="nucleotide sequence ID" value="NZ_PTJC01000006.1"/>
</dbReference>
<dbReference type="Pfam" id="PF03932">
    <property type="entry name" value="CutC"/>
    <property type="match status" value="1"/>
</dbReference>
<protein>
    <recommendedName>
        <fullName evidence="2">PF03932 family protein CutC</fullName>
    </recommendedName>
</protein>
<name>A0A2S6I6H2_9BACT</name>
<evidence type="ECO:0000256" key="2">
    <source>
        <dbReference type="HAMAP-Rule" id="MF_00795"/>
    </source>
</evidence>
<comment type="similarity">
    <text evidence="1 2">Belongs to the CutC family.</text>
</comment>
<dbReference type="FunFam" id="3.20.20.380:FF:000001">
    <property type="entry name" value="Copper homeostasis protein CutC"/>
    <property type="match status" value="1"/>
</dbReference>
<dbReference type="InterPro" id="IPR036822">
    <property type="entry name" value="CutC-like_dom_sf"/>
</dbReference>
<dbReference type="GO" id="GO:0005737">
    <property type="term" value="C:cytoplasm"/>
    <property type="evidence" value="ECO:0007669"/>
    <property type="project" value="UniProtKB-SubCell"/>
</dbReference>
<dbReference type="EMBL" id="PTJC01000006">
    <property type="protein sequence ID" value="PPK86701.1"/>
    <property type="molecule type" value="Genomic_DNA"/>
</dbReference>
<dbReference type="PANTHER" id="PTHR12598">
    <property type="entry name" value="COPPER HOMEOSTASIS PROTEIN CUTC"/>
    <property type="match status" value="1"/>
</dbReference>
<dbReference type="InterPro" id="IPR005627">
    <property type="entry name" value="CutC-like"/>
</dbReference>
<evidence type="ECO:0000256" key="1">
    <source>
        <dbReference type="ARBA" id="ARBA00007768"/>
    </source>
</evidence>
<dbReference type="GO" id="GO:0005507">
    <property type="term" value="F:copper ion binding"/>
    <property type="evidence" value="ECO:0007669"/>
    <property type="project" value="TreeGrafter"/>
</dbReference>
<gene>
    <name evidence="2" type="primary">cutC</name>
    <name evidence="3" type="ORF">CLV84_3637</name>
</gene>
<reference evidence="3 4" key="1">
    <citation type="submission" date="2018-02" db="EMBL/GenBank/DDBJ databases">
        <title>Genomic Encyclopedia of Archaeal and Bacterial Type Strains, Phase II (KMG-II): from individual species to whole genera.</title>
        <authorList>
            <person name="Goeker M."/>
        </authorList>
    </citation>
    <scope>NUCLEOTIDE SEQUENCE [LARGE SCALE GENOMIC DNA]</scope>
    <source>
        <strain evidence="3 4">DSM 29526</strain>
    </source>
</reference>
<dbReference type="Gene3D" id="3.20.20.380">
    <property type="entry name" value="Copper homeostasis (CutC) domain"/>
    <property type="match status" value="1"/>
</dbReference>
<comment type="caution">
    <text evidence="3">The sequence shown here is derived from an EMBL/GenBank/DDBJ whole genome shotgun (WGS) entry which is preliminary data.</text>
</comment>
<dbReference type="HAMAP" id="MF_00795">
    <property type="entry name" value="CutC"/>
    <property type="match status" value="1"/>
</dbReference>
<proteinExistence type="inferred from homology"/>
<keyword evidence="2" id="KW-0963">Cytoplasm</keyword>
<organism evidence="3 4">
    <name type="scientific">Neolewinella xylanilytica</name>
    <dbReference type="NCBI Taxonomy" id="1514080"/>
    <lineage>
        <taxon>Bacteria</taxon>
        <taxon>Pseudomonadati</taxon>
        <taxon>Bacteroidota</taxon>
        <taxon>Saprospiria</taxon>
        <taxon>Saprospirales</taxon>
        <taxon>Lewinellaceae</taxon>
        <taxon>Neolewinella</taxon>
    </lineage>
</organism>
<evidence type="ECO:0000313" key="4">
    <source>
        <dbReference type="Proteomes" id="UP000237662"/>
    </source>
</evidence>
<sequence>MSKPIFEVCLGGVDDVVAAKEGGADRVELCAALVEGGLTPSWGTISAAATVGIDMMVMIRPRGGDFDYSQREFVSMEDDIIRCRDLGVRGVVIGLLDTDGTIAVDRVRRLLRAAAPLEVTFHRAFDVCRDPHLAMRQLADLGVSRILTSGQQATVPEGTELIRQLIETAPAGMTIMPGCGITAENLGTVLQATGATEFHATAFRREESRMQHRNDRVYMGIPGLPEYEREATSAEEVRKFVAVSRQFDRSPLR</sequence>
<dbReference type="Proteomes" id="UP000237662">
    <property type="component" value="Unassembled WGS sequence"/>
</dbReference>
<dbReference type="PANTHER" id="PTHR12598:SF0">
    <property type="entry name" value="COPPER HOMEOSTASIS PROTEIN CUTC HOMOLOG"/>
    <property type="match status" value="1"/>
</dbReference>
<keyword evidence="4" id="KW-1185">Reference proteome</keyword>
<evidence type="ECO:0000313" key="3">
    <source>
        <dbReference type="EMBL" id="PPK86701.1"/>
    </source>
</evidence>
<accession>A0A2S6I6H2</accession>
<comment type="subcellular location">
    <subcellularLocation>
        <location evidence="2">Cytoplasm</location>
    </subcellularLocation>
</comment>
<comment type="caution">
    <text evidence="2">Once thought to be involved in copper homeostasis, experiments in E.coli have shown this is not the case.</text>
</comment>
<dbReference type="SUPFAM" id="SSF110395">
    <property type="entry name" value="CutC-like"/>
    <property type="match status" value="1"/>
</dbReference>